<dbReference type="GO" id="GO:0004540">
    <property type="term" value="F:RNA nuclease activity"/>
    <property type="evidence" value="ECO:0007669"/>
    <property type="project" value="TreeGrafter"/>
</dbReference>
<evidence type="ECO:0000256" key="4">
    <source>
        <dbReference type="ARBA" id="ARBA00022722"/>
    </source>
</evidence>
<dbReference type="Proteomes" id="UP000694546">
    <property type="component" value="Chromosome 10"/>
</dbReference>
<evidence type="ECO:0000259" key="9">
    <source>
        <dbReference type="SMART" id="SM00092"/>
    </source>
</evidence>
<evidence type="ECO:0000256" key="5">
    <source>
        <dbReference type="ARBA" id="ARBA00022759"/>
    </source>
</evidence>
<dbReference type="GO" id="GO:0003676">
    <property type="term" value="F:nucleic acid binding"/>
    <property type="evidence" value="ECO:0007669"/>
    <property type="project" value="InterPro"/>
</dbReference>
<dbReference type="InterPro" id="IPR036816">
    <property type="entry name" value="RNaseA-like_dom_sf"/>
</dbReference>
<dbReference type="Pfam" id="PF00074">
    <property type="entry name" value="RnaseA"/>
    <property type="match status" value="1"/>
</dbReference>
<keyword evidence="3" id="KW-0964">Secreted</keyword>
<dbReference type="SMART" id="SM00092">
    <property type="entry name" value="RNAse_Pc"/>
    <property type="match status" value="1"/>
</dbReference>
<feature type="chain" id="PRO_5034693779" description="Ribonuclease A-domain domain-containing protein" evidence="8">
    <location>
        <begin position="21"/>
        <end position="144"/>
    </location>
</feature>
<keyword evidence="7" id="KW-1015">Disulfide bond</keyword>
<dbReference type="GO" id="GO:0016787">
    <property type="term" value="F:hydrolase activity"/>
    <property type="evidence" value="ECO:0007669"/>
    <property type="project" value="UniProtKB-KW"/>
</dbReference>
<dbReference type="AlphaFoldDB" id="A0A8C5BX87"/>
<dbReference type="PROSITE" id="PS00127">
    <property type="entry name" value="RNASE_PANCREATIC"/>
    <property type="match status" value="1"/>
</dbReference>
<evidence type="ECO:0000313" key="10">
    <source>
        <dbReference type="Ensembl" id="ENSGMOP00000053395.1"/>
    </source>
</evidence>
<comment type="subcellular location">
    <subcellularLocation>
        <location evidence="1">Secreted</location>
    </subcellularLocation>
</comment>
<keyword evidence="6 8" id="KW-0378">Hydrolase</keyword>
<dbReference type="GO" id="GO:0005576">
    <property type="term" value="C:extracellular region"/>
    <property type="evidence" value="ECO:0007669"/>
    <property type="project" value="UniProtKB-SubCell"/>
</dbReference>
<evidence type="ECO:0000313" key="11">
    <source>
        <dbReference type="Proteomes" id="UP000694546"/>
    </source>
</evidence>
<dbReference type="InterPro" id="IPR001427">
    <property type="entry name" value="RNaseA"/>
</dbReference>
<organism evidence="10 11">
    <name type="scientific">Gadus morhua</name>
    <name type="common">Atlantic cod</name>
    <dbReference type="NCBI Taxonomy" id="8049"/>
    <lineage>
        <taxon>Eukaryota</taxon>
        <taxon>Metazoa</taxon>
        <taxon>Chordata</taxon>
        <taxon>Craniata</taxon>
        <taxon>Vertebrata</taxon>
        <taxon>Euteleostomi</taxon>
        <taxon>Actinopterygii</taxon>
        <taxon>Neopterygii</taxon>
        <taxon>Teleostei</taxon>
        <taxon>Neoteleostei</taxon>
        <taxon>Acanthomorphata</taxon>
        <taxon>Zeiogadaria</taxon>
        <taxon>Gadariae</taxon>
        <taxon>Gadiformes</taxon>
        <taxon>Gadoidei</taxon>
        <taxon>Gadidae</taxon>
        <taxon>Gadus</taxon>
    </lineage>
</organism>
<evidence type="ECO:0000256" key="2">
    <source>
        <dbReference type="ARBA" id="ARBA00005600"/>
    </source>
</evidence>
<dbReference type="InterPro" id="IPR023412">
    <property type="entry name" value="RNaseA_domain"/>
</dbReference>
<keyword evidence="5 8" id="KW-0255">Endonuclease</keyword>
<comment type="similarity">
    <text evidence="2 8">Belongs to the pancreatic ribonuclease family.</text>
</comment>
<evidence type="ECO:0000256" key="1">
    <source>
        <dbReference type="ARBA" id="ARBA00004613"/>
    </source>
</evidence>
<feature type="signal peptide" evidence="8">
    <location>
        <begin position="1"/>
        <end position="20"/>
    </location>
</feature>
<dbReference type="GeneTree" id="ENSGT01030000239765"/>
<dbReference type="SUPFAM" id="SSF54076">
    <property type="entry name" value="RNase A-like"/>
    <property type="match status" value="1"/>
</dbReference>
<reference evidence="10" key="1">
    <citation type="submission" date="2025-08" db="UniProtKB">
        <authorList>
            <consortium name="Ensembl"/>
        </authorList>
    </citation>
    <scope>IDENTIFICATION</scope>
</reference>
<keyword evidence="8" id="KW-0732">Signal</keyword>
<dbReference type="PANTHER" id="PTHR11437:SF10">
    <property type="entry name" value="ANGIOGENIN-RELATED"/>
    <property type="match status" value="1"/>
</dbReference>
<dbReference type="GO" id="GO:0050830">
    <property type="term" value="P:defense response to Gram-positive bacterium"/>
    <property type="evidence" value="ECO:0007669"/>
    <property type="project" value="TreeGrafter"/>
</dbReference>
<dbReference type="InterPro" id="IPR023411">
    <property type="entry name" value="RNaseA_AS"/>
</dbReference>
<evidence type="ECO:0000256" key="8">
    <source>
        <dbReference type="RuleBase" id="RU000651"/>
    </source>
</evidence>
<dbReference type="GO" id="GO:0004519">
    <property type="term" value="F:endonuclease activity"/>
    <property type="evidence" value="ECO:0007669"/>
    <property type="project" value="UniProtKB-KW"/>
</dbReference>
<evidence type="ECO:0000256" key="6">
    <source>
        <dbReference type="ARBA" id="ARBA00022801"/>
    </source>
</evidence>
<proteinExistence type="inferred from homology"/>
<evidence type="ECO:0000256" key="7">
    <source>
        <dbReference type="ARBA" id="ARBA00023157"/>
    </source>
</evidence>
<dbReference type="Gene3D" id="3.10.130.10">
    <property type="entry name" value="Ribonuclease A-like domain"/>
    <property type="match status" value="1"/>
</dbReference>
<protein>
    <recommendedName>
        <fullName evidence="9">Ribonuclease A-domain domain-containing protein</fullName>
    </recommendedName>
</protein>
<dbReference type="PANTHER" id="PTHR11437">
    <property type="entry name" value="RIBONUCLEASE"/>
    <property type="match status" value="1"/>
</dbReference>
<dbReference type="OMA" id="HYCNAMM"/>
<sequence length="144" mass="16153">ACCRVLHVGILLLIVYSTAALNDYQSKRYNKFKNQHHNPGMRATDCDSVINDRNISETNTGLCKWTNTFITTTLGQINAVCPRNGGGLITSNNPFTFVECKLNSGNNRPKPPNCMYKVLQPPRFAKRIVIGCEAGFPMHFERCE</sequence>
<name>A0A8C5BX87_GADMO</name>
<reference evidence="10" key="2">
    <citation type="submission" date="2025-09" db="UniProtKB">
        <authorList>
            <consortium name="Ensembl"/>
        </authorList>
    </citation>
    <scope>IDENTIFICATION</scope>
</reference>
<accession>A0A8C5BX87</accession>
<feature type="domain" description="Ribonuclease A-domain" evidence="9">
    <location>
        <begin position="25"/>
        <end position="144"/>
    </location>
</feature>
<keyword evidence="11" id="KW-1185">Reference proteome</keyword>
<evidence type="ECO:0000256" key="3">
    <source>
        <dbReference type="ARBA" id="ARBA00022525"/>
    </source>
</evidence>
<dbReference type="Ensembl" id="ENSGMOT00000075451.1">
    <property type="protein sequence ID" value="ENSGMOP00000053395.1"/>
    <property type="gene ID" value="ENSGMOG00000036215.1"/>
</dbReference>
<keyword evidence="4 8" id="KW-0540">Nuclease</keyword>